<proteinExistence type="predicted"/>
<keyword evidence="2" id="KW-1185">Reference proteome</keyword>
<dbReference type="EMBL" id="CM055114">
    <property type="protein sequence ID" value="KAJ7514832.1"/>
    <property type="molecule type" value="Genomic_DNA"/>
</dbReference>
<comment type="caution">
    <text evidence="1">The sequence shown here is derived from an EMBL/GenBank/DDBJ whole genome shotgun (WGS) entry which is preliminary data.</text>
</comment>
<dbReference type="Proteomes" id="UP001162992">
    <property type="component" value="Chromosome 23"/>
</dbReference>
<name>A0ACC2ACJ9_DIPCM</name>
<reference evidence="2" key="1">
    <citation type="journal article" date="2024" name="Proc. Natl. Acad. Sci. U.S.A.">
        <title>Extraordinary preservation of gene collinearity over three hundred million years revealed in homosporous lycophytes.</title>
        <authorList>
            <person name="Li C."/>
            <person name="Wickell D."/>
            <person name="Kuo L.Y."/>
            <person name="Chen X."/>
            <person name="Nie B."/>
            <person name="Liao X."/>
            <person name="Peng D."/>
            <person name="Ji J."/>
            <person name="Jenkins J."/>
            <person name="Williams M."/>
            <person name="Shu S."/>
            <person name="Plott C."/>
            <person name="Barry K."/>
            <person name="Rajasekar S."/>
            <person name="Grimwood J."/>
            <person name="Han X."/>
            <person name="Sun S."/>
            <person name="Hou Z."/>
            <person name="He W."/>
            <person name="Dai G."/>
            <person name="Sun C."/>
            <person name="Schmutz J."/>
            <person name="Leebens-Mack J.H."/>
            <person name="Li F.W."/>
            <person name="Wang L."/>
        </authorList>
    </citation>
    <scope>NUCLEOTIDE SEQUENCE [LARGE SCALE GENOMIC DNA]</scope>
    <source>
        <strain evidence="2">cv. PW_Plant_1</strain>
    </source>
</reference>
<organism evidence="1 2">
    <name type="scientific">Diphasiastrum complanatum</name>
    <name type="common">Issler's clubmoss</name>
    <name type="synonym">Lycopodium complanatum</name>
    <dbReference type="NCBI Taxonomy" id="34168"/>
    <lineage>
        <taxon>Eukaryota</taxon>
        <taxon>Viridiplantae</taxon>
        <taxon>Streptophyta</taxon>
        <taxon>Embryophyta</taxon>
        <taxon>Tracheophyta</taxon>
        <taxon>Lycopodiopsida</taxon>
        <taxon>Lycopodiales</taxon>
        <taxon>Lycopodiaceae</taxon>
        <taxon>Lycopodioideae</taxon>
        <taxon>Diphasiastrum</taxon>
    </lineage>
</organism>
<accession>A0ACC2ACJ9</accession>
<sequence>MACCMSSHHDADIEALPPTEQVINEERRCTDVSFLCLFAAFWVGMLAISIKAFIKGDTNRILYGLDMDGNVCGAKNSGVNGSSGPNFTDRKNLYWLDPYDFLLDEETHIYKTVCLVSCPNDTSSYVCTYRGQWETSYFSNLTGTEMTSSLIGTGPCYRVILPTFTILNKCFPIPPAELLNDAMGSNVASNSTLSTMKSILLKVSKDFNKGRLDINLYQAARQTL</sequence>
<evidence type="ECO:0000313" key="1">
    <source>
        <dbReference type="EMBL" id="KAJ7514832.1"/>
    </source>
</evidence>
<protein>
    <submittedName>
        <fullName evidence="1">Uncharacterized protein</fullName>
    </submittedName>
</protein>
<evidence type="ECO:0000313" key="2">
    <source>
        <dbReference type="Proteomes" id="UP001162992"/>
    </source>
</evidence>
<gene>
    <name evidence="1" type="ORF">O6H91_23G061600</name>
</gene>